<reference evidence="1" key="1">
    <citation type="submission" date="2020-06" db="EMBL/GenBank/DDBJ databases">
        <title>Lateral gene transfer of anion-conducting channel rhodopsins between green algae and giant viruses.</title>
        <authorList>
            <person name="Rozenberg A."/>
            <person name="Oppermann J."/>
            <person name="Wietek J."/>
            <person name="Fernandez Lahore R.G."/>
            <person name="Sandaa R.-A."/>
            <person name="Bratbak G."/>
            <person name="Hegemann P."/>
            <person name="Beja O."/>
        </authorList>
    </citation>
    <scope>NUCLEOTIDE SEQUENCE</scope>
    <source>
        <strain evidence="1">01B</strain>
    </source>
</reference>
<protein>
    <submittedName>
        <fullName evidence="1">Uncharacterized protein</fullName>
    </submittedName>
</protein>
<keyword evidence="2" id="KW-1185">Reference proteome</keyword>
<evidence type="ECO:0000313" key="1">
    <source>
        <dbReference type="EMBL" id="QOI90300.1"/>
    </source>
</evidence>
<sequence length="158" mass="18610">MMNNLYFLNKDHSMFATYINDKCIVITSPDRSKLHGLNIALLQHKTQNNKWMNKGYKYISKGKGLDIMELAENNHYQVDTFDQSFMDVSYLDMDDPIDTKFMNQIYELSKLQIFMMYDYEYIPSIPLLTLQGVLIQPDNGEDDEMFEIAEFFEALIDL</sequence>
<evidence type="ECO:0000313" key="2">
    <source>
        <dbReference type="Proteomes" id="UP001162120"/>
    </source>
</evidence>
<name>A0A7L9AYK8_9VIRU</name>
<gene>
    <name evidence="1" type="ORF">HWQ62_00163</name>
</gene>
<proteinExistence type="predicted"/>
<accession>A0A7L9AYK8</accession>
<dbReference type="EMBL" id="MT663534">
    <property type="protein sequence ID" value="QOI90300.1"/>
    <property type="molecule type" value="Genomic_DNA"/>
</dbReference>
<dbReference type="Proteomes" id="UP001162120">
    <property type="component" value="Segment"/>
</dbReference>
<organism evidence="1 2">
    <name type="scientific">Pyramimonas orientalis virus 01B</name>
    <dbReference type="NCBI Taxonomy" id="3134525"/>
    <lineage>
        <taxon>Viruses</taxon>
        <taxon>Varidnaviria</taxon>
        <taxon>Bamfordvirae</taxon>
        <taxon>Nucleocytoviricota</taxon>
        <taxon>Megaviricetes</taxon>
        <taxon>Imitervirales</taxon>
        <taxon>Allomimiviridae</taxon>
        <taxon>Heliosvirus</taxon>
        <taxon>Heliosvirus raunefjordenense</taxon>
    </lineage>
</organism>